<proteinExistence type="predicted"/>
<reference evidence="1 2" key="1">
    <citation type="submission" date="2020-04" db="EMBL/GenBank/DDBJ databases">
        <title>CFH 90308 Microbacterium sp.</title>
        <authorList>
            <person name="Nie G."/>
            <person name="Ming H."/>
            <person name="Xia T."/>
        </authorList>
    </citation>
    <scope>NUCLEOTIDE SEQUENCE [LARGE SCALE GENOMIC DNA]</scope>
    <source>
        <strain evidence="1 2">CFH 90308</strain>
    </source>
</reference>
<sequence>MNVELAPVDAIDPDAAYREWVDQYLWHVDQLPNVVQATGTVAMAPRRLRAAQLRERVSGGGYIDNMPVVDGPESRNAAAVWQVLRSYLTVASSRVGVEAPILPPGLPDDIELARLWAYSANEWLAAAVYDIRDWPDLTALEAELFRLIRRARTRLDTGTVRRARPEWCTTCGEEGVLVDWIDGPDGEPILTKGCKVCGQTYTEGALP</sequence>
<accession>A0ABX1K6I7</accession>
<name>A0ABX1K6I7_9MICO</name>
<protein>
    <submittedName>
        <fullName evidence="1">Uncharacterized protein</fullName>
    </submittedName>
</protein>
<keyword evidence="2" id="KW-1185">Reference proteome</keyword>
<dbReference type="Proteomes" id="UP001429745">
    <property type="component" value="Unassembled WGS sequence"/>
</dbReference>
<evidence type="ECO:0000313" key="1">
    <source>
        <dbReference type="EMBL" id="NLP82622.1"/>
    </source>
</evidence>
<dbReference type="RefSeq" id="WP_168911113.1">
    <property type="nucleotide sequence ID" value="NZ_JABACI010000001.1"/>
</dbReference>
<comment type="caution">
    <text evidence="1">The sequence shown here is derived from an EMBL/GenBank/DDBJ whole genome shotgun (WGS) entry which is preliminary data.</text>
</comment>
<dbReference type="EMBL" id="JABACI010000001">
    <property type="protein sequence ID" value="NLP82622.1"/>
    <property type="molecule type" value="Genomic_DNA"/>
</dbReference>
<gene>
    <name evidence="1" type="ORF">HF576_02050</name>
</gene>
<organism evidence="1 2">
    <name type="scientific">Microbacterium salsuginis</name>
    <dbReference type="NCBI Taxonomy" id="2722803"/>
    <lineage>
        <taxon>Bacteria</taxon>
        <taxon>Bacillati</taxon>
        <taxon>Actinomycetota</taxon>
        <taxon>Actinomycetes</taxon>
        <taxon>Micrococcales</taxon>
        <taxon>Microbacteriaceae</taxon>
        <taxon>Microbacterium</taxon>
    </lineage>
</organism>
<evidence type="ECO:0000313" key="2">
    <source>
        <dbReference type="Proteomes" id="UP001429745"/>
    </source>
</evidence>